<feature type="transmembrane region" description="Helical" evidence="5">
    <location>
        <begin position="90"/>
        <end position="113"/>
    </location>
</feature>
<keyword evidence="3 5" id="KW-1133">Transmembrane helix</keyword>
<dbReference type="InterPro" id="IPR006480">
    <property type="entry name" value="Phage_holin_4_1"/>
</dbReference>
<evidence type="ECO:0008006" key="8">
    <source>
        <dbReference type="Google" id="ProtNLM"/>
    </source>
</evidence>
<evidence type="ECO:0000256" key="5">
    <source>
        <dbReference type="SAM" id="Phobius"/>
    </source>
</evidence>
<dbReference type="AlphaFoldDB" id="A0A2D0AHM6"/>
<evidence type="ECO:0000256" key="4">
    <source>
        <dbReference type="ARBA" id="ARBA00023136"/>
    </source>
</evidence>
<evidence type="ECO:0000313" key="7">
    <source>
        <dbReference type="Proteomes" id="UP000198034"/>
    </source>
</evidence>
<evidence type="ECO:0000313" key="6">
    <source>
        <dbReference type="EMBL" id="OWP75674.1"/>
    </source>
</evidence>
<dbReference type="GO" id="GO:0016020">
    <property type="term" value="C:membrane"/>
    <property type="evidence" value="ECO:0007669"/>
    <property type="project" value="UniProtKB-SubCell"/>
</dbReference>
<protein>
    <recommendedName>
        <fullName evidence="8">Holin</fullName>
    </recommendedName>
</protein>
<evidence type="ECO:0000256" key="3">
    <source>
        <dbReference type="ARBA" id="ARBA00022989"/>
    </source>
</evidence>
<dbReference type="Proteomes" id="UP000198034">
    <property type="component" value="Unassembled WGS sequence"/>
</dbReference>
<gene>
    <name evidence="6" type="ORF">BWK62_11440</name>
</gene>
<evidence type="ECO:0000256" key="1">
    <source>
        <dbReference type="ARBA" id="ARBA00004141"/>
    </source>
</evidence>
<proteinExistence type="predicted"/>
<evidence type="ECO:0000256" key="2">
    <source>
        <dbReference type="ARBA" id="ARBA00022692"/>
    </source>
</evidence>
<accession>A0A2D0AHM6</accession>
<dbReference type="Pfam" id="PF05105">
    <property type="entry name" value="Phage_holin_4_1"/>
    <property type="match status" value="1"/>
</dbReference>
<dbReference type="EMBL" id="MTCY01000037">
    <property type="protein sequence ID" value="OWP75674.1"/>
    <property type="molecule type" value="Genomic_DNA"/>
</dbReference>
<comment type="caution">
    <text evidence="6">The sequence shown here is derived from an EMBL/GenBank/DDBJ whole genome shotgun (WGS) entry which is preliminary data.</text>
</comment>
<organism evidence="6 7">
    <name type="scientific">Flavobacterium columnare</name>
    <dbReference type="NCBI Taxonomy" id="996"/>
    <lineage>
        <taxon>Bacteria</taxon>
        <taxon>Pseudomonadati</taxon>
        <taxon>Bacteroidota</taxon>
        <taxon>Flavobacteriia</taxon>
        <taxon>Flavobacteriales</taxon>
        <taxon>Flavobacteriaceae</taxon>
        <taxon>Flavobacterium</taxon>
    </lineage>
</organism>
<comment type="subcellular location">
    <subcellularLocation>
        <location evidence="1">Membrane</location>
        <topology evidence="1">Multi-pass membrane protein</topology>
    </subcellularLocation>
</comment>
<feature type="transmembrane region" description="Helical" evidence="5">
    <location>
        <begin position="29"/>
        <end position="50"/>
    </location>
</feature>
<keyword evidence="2 5" id="KW-0812">Transmembrane</keyword>
<name>A0A2D0AHM6_9FLAO</name>
<reference evidence="6 7" key="1">
    <citation type="journal article" date="2017" name="Infect. Genet. Evol.">
        <title>Comparative genome analysis of fish pathogen Flavobacterium columnare reveals extensive sequence diversity within the species.</title>
        <authorList>
            <person name="Kayansamruaj P."/>
            <person name="Dong H.T."/>
            <person name="Hirono I."/>
            <person name="Kondo H."/>
            <person name="Senapin S."/>
            <person name="Rodkhum C."/>
        </authorList>
    </citation>
    <scope>NUCLEOTIDE SEQUENCE [LARGE SCALE GENOMIC DNA]</scope>
    <source>
        <strain evidence="6 7">1214</strain>
    </source>
</reference>
<sequence>MINKANYYINEVKILLYGVVLYLDLDIEIVKVLFFLMVIDTFLGIIKAIVLNNIFSFKKLALGFVSKLAILLIPVALALMSKGLNYDFKWFVTIVIDLLIVSDGISIFSNIIAIKTKKEIENFDALTQLLKAIRNLLIRFFKKLLKSLDAYKVP</sequence>
<keyword evidence="4 5" id="KW-0472">Membrane</keyword>
<feature type="transmembrane region" description="Helical" evidence="5">
    <location>
        <begin position="62"/>
        <end position="84"/>
    </location>
</feature>